<dbReference type="AlphaFoldDB" id="A0A9D4L6Y3"/>
<comment type="caution">
    <text evidence="1">The sequence shown here is derived from an EMBL/GenBank/DDBJ whole genome shotgun (WGS) entry which is preliminary data.</text>
</comment>
<evidence type="ECO:0000313" key="1">
    <source>
        <dbReference type="EMBL" id="KAH3852429.1"/>
    </source>
</evidence>
<dbReference type="Proteomes" id="UP000828390">
    <property type="component" value="Unassembled WGS sequence"/>
</dbReference>
<reference evidence="1" key="2">
    <citation type="submission" date="2020-11" db="EMBL/GenBank/DDBJ databases">
        <authorList>
            <person name="McCartney M.A."/>
            <person name="Auch B."/>
            <person name="Kono T."/>
            <person name="Mallez S."/>
            <person name="Becker A."/>
            <person name="Gohl D.M."/>
            <person name="Silverstein K.A.T."/>
            <person name="Koren S."/>
            <person name="Bechman K.B."/>
            <person name="Herman A."/>
            <person name="Abrahante J.E."/>
            <person name="Garbe J."/>
        </authorList>
    </citation>
    <scope>NUCLEOTIDE SEQUENCE</scope>
    <source>
        <strain evidence="1">Duluth1</strain>
        <tissue evidence="1">Whole animal</tissue>
    </source>
</reference>
<proteinExistence type="predicted"/>
<reference evidence="1" key="1">
    <citation type="journal article" date="2019" name="bioRxiv">
        <title>The Genome of the Zebra Mussel, Dreissena polymorpha: A Resource for Invasive Species Research.</title>
        <authorList>
            <person name="McCartney M.A."/>
            <person name="Auch B."/>
            <person name="Kono T."/>
            <person name="Mallez S."/>
            <person name="Zhang Y."/>
            <person name="Obille A."/>
            <person name="Becker A."/>
            <person name="Abrahante J.E."/>
            <person name="Garbe J."/>
            <person name="Badalamenti J.P."/>
            <person name="Herman A."/>
            <person name="Mangelson H."/>
            <person name="Liachko I."/>
            <person name="Sullivan S."/>
            <person name="Sone E.D."/>
            <person name="Koren S."/>
            <person name="Silverstein K.A.T."/>
            <person name="Beckman K.B."/>
            <person name="Gohl D.M."/>
        </authorList>
    </citation>
    <scope>NUCLEOTIDE SEQUENCE</scope>
    <source>
        <strain evidence="1">Duluth1</strain>
        <tissue evidence="1">Whole animal</tissue>
    </source>
</reference>
<accession>A0A9D4L6Y3</accession>
<gene>
    <name evidence="1" type="ORF">DPMN_094938</name>
</gene>
<protein>
    <submittedName>
        <fullName evidence="1">Uncharacterized protein</fullName>
    </submittedName>
</protein>
<name>A0A9D4L6Y3_DREPO</name>
<sequence length="92" mass="10401">MIVWTFLKCRRMGDSPRMMAAPLFVIEQEKKAEVERPITNERKIGLVIKLKSVTSTMPQTTIWHRKQMGPQIVIKESAQKNAASFSAAAASR</sequence>
<dbReference type="EMBL" id="JAIWYP010000003">
    <property type="protein sequence ID" value="KAH3852429.1"/>
    <property type="molecule type" value="Genomic_DNA"/>
</dbReference>
<keyword evidence="2" id="KW-1185">Reference proteome</keyword>
<organism evidence="1 2">
    <name type="scientific">Dreissena polymorpha</name>
    <name type="common">Zebra mussel</name>
    <name type="synonym">Mytilus polymorpha</name>
    <dbReference type="NCBI Taxonomy" id="45954"/>
    <lineage>
        <taxon>Eukaryota</taxon>
        <taxon>Metazoa</taxon>
        <taxon>Spiralia</taxon>
        <taxon>Lophotrochozoa</taxon>
        <taxon>Mollusca</taxon>
        <taxon>Bivalvia</taxon>
        <taxon>Autobranchia</taxon>
        <taxon>Heteroconchia</taxon>
        <taxon>Euheterodonta</taxon>
        <taxon>Imparidentia</taxon>
        <taxon>Neoheterodontei</taxon>
        <taxon>Myida</taxon>
        <taxon>Dreissenoidea</taxon>
        <taxon>Dreissenidae</taxon>
        <taxon>Dreissena</taxon>
    </lineage>
</organism>
<evidence type="ECO:0000313" key="2">
    <source>
        <dbReference type="Proteomes" id="UP000828390"/>
    </source>
</evidence>